<dbReference type="AlphaFoldDB" id="H0R4M4"/>
<dbReference type="SUPFAM" id="SSF54637">
    <property type="entry name" value="Thioesterase/thiol ester dehydrase-isomerase"/>
    <property type="match status" value="1"/>
</dbReference>
<dbReference type="Proteomes" id="UP000035034">
    <property type="component" value="Unassembled WGS sequence"/>
</dbReference>
<protein>
    <recommendedName>
        <fullName evidence="3">Thioesterase domain-containing protein</fullName>
    </recommendedName>
</protein>
<dbReference type="EMBL" id="BAEH01000105">
    <property type="protein sequence ID" value="GAB20025.1"/>
    <property type="molecule type" value="Genomic_DNA"/>
</dbReference>
<evidence type="ECO:0008006" key="3">
    <source>
        <dbReference type="Google" id="ProtNLM"/>
    </source>
</evidence>
<organism evidence="1 2">
    <name type="scientific">Gordonia effusa NBRC 100432</name>
    <dbReference type="NCBI Taxonomy" id="1077974"/>
    <lineage>
        <taxon>Bacteria</taxon>
        <taxon>Bacillati</taxon>
        <taxon>Actinomycetota</taxon>
        <taxon>Actinomycetes</taxon>
        <taxon>Mycobacteriales</taxon>
        <taxon>Gordoniaceae</taxon>
        <taxon>Gordonia</taxon>
    </lineage>
</organism>
<dbReference type="InterPro" id="IPR029069">
    <property type="entry name" value="HotDog_dom_sf"/>
</dbReference>
<name>H0R4M4_9ACTN</name>
<evidence type="ECO:0000313" key="2">
    <source>
        <dbReference type="Proteomes" id="UP000035034"/>
    </source>
</evidence>
<accession>H0R4M4</accession>
<dbReference type="GO" id="GO:0047617">
    <property type="term" value="F:fatty acyl-CoA hydrolase activity"/>
    <property type="evidence" value="ECO:0007669"/>
    <property type="project" value="TreeGrafter"/>
</dbReference>
<keyword evidence="2" id="KW-1185">Reference proteome</keyword>
<reference evidence="1 2" key="1">
    <citation type="submission" date="2011-12" db="EMBL/GenBank/DDBJ databases">
        <title>Whole genome shotgun sequence of Gordonia effusa NBRC 100432.</title>
        <authorList>
            <person name="Yoshida I."/>
            <person name="Takarada H."/>
            <person name="Hosoyama A."/>
            <person name="Tsuchikane K."/>
            <person name="Katsumata H."/>
            <person name="Yamazaki S."/>
            <person name="Fujita N."/>
        </authorList>
    </citation>
    <scope>NUCLEOTIDE SEQUENCE [LARGE SCALE GENOMIC DNA]</scope>
    <source>
        <strain evidence="1 2">NBRC 100432</strain>
    </source>
</reference>
<proteinExistence type="predicted"/>
<dbReference type="PANTHER" id="PTHR31793">
    <property type="entry name" value="4-HYDROXYBENZOYL-COA THIOESTERASE FAMILY MEMBER"/>
    <property type="match status" value="1"/>
</dbReference>
<evidence type="ECO:0000313" key="1">
    <source>
        <dbReference type="EMBL" id="GAB20025.1"/>
    </source>
</evidence>
<dbReference type="PANTHER" id="PTHR31793:SF24">
    <property type="entry name" value="LONG-CHAIN ACYL-COA THIOESTERASE FADM"/>
    <property type="match status" value="1"/>
</dbReference>
<dbReference type="eggNOG" id="COG0824">
    <property type="taxonomic scope" value="Bacteria"/>
</dbReference>
<comment type="caution">
    <text evidence="1">The sequence shown here is derived from an EMBL/GenBank/DDBJ whole genome shotgun (WGS) entry which is preliminary data.</text>
</comment>
<dbReference type="InterPro" id="IPR050563">
    <property type="entry name" value="4-hydroxybenzoyl-CoA_TE"/>
</dbReference>
<gene>
    <name evidence="1" type="ORF">GOEFS_105_00360</name>
</gene>
<dbReference type="STRING" id="1077974.GOEFS_105_00360"/>
<dbReference type="CDD" id="cd00586">
    <property type="entry name" value="4HBT"/>
    <property type="match status" value="1"/>
</dbReference>
<dbReference type="Gene3D" id="3.10.129.10">
    <property type="entry name" value="Hotdog Thioesterase"/>
    <property type="match status" value="1"/>
</dbReference>
<dbReference type="Pfam" id="PF13279">
    <property type="entry name" value="4HBT_2"/>
    <property type="match status" value="1"/>
</dbReference>
<sequence>MSTLMTDSSSETVEAANPDQFELLIHLRWGDMDSLAHVNNVQVARLFEEARVRAFAEWFGARRENISMLVARQDIEYHSPLAYTPEPVRIFGRVSRIGTASFQFGYTLVDPAGTTCAVAQTTLVVIDAETGRPTPIPDPIRAILEEHHGAPVKFRH</sequence>